<protein>
    <submittedName>
        <fullName evidence="2">Uncharacterized protein</fullName>
    </submittedName>
</protein>
<name>A0AAD5QD81_PARTN</name>
<feature type="compositionally biased region" description="Polar residues" evidence="1">
    <location>
        <begin position="56"/>
        <end position="68"/>
    </location>
</feature>
<sequence>MDRKKERIAVDELHKTVTKTADIVKIDWCKPASVCGAVKRFNENERIDDRPRKGRSTTSSTPENTQNIRYKVQRNSERSIHKLAREARD</sequence>
<dbReference type="AlphaFoldDB" id="A0AAD5QD81"/>
<proteinExistence type="predicted"/>
<comment type="caution">
    <text evidence="2">The sequence shown here is derived from an EMBL/GenBank/DDBJ whole genome shotgun (WGS) entry which is preliminary data.</text>
</comment>
<evidence type="ECO:0000313" key="3">
    <source>
        <dbReference type="Proteomes" id="UP001196413"/>
    </source>
</evidence>
<accession>A0AAD5QD81</accession>
<keyword evidence="3" id="KW-1185">Reference proteome</keyword>
<dbReference type="EMBL" id="JAHQIW010000366">
    <property type="protein sequence ID" value="KAJ1347683.1"/>
    <property type="molecule type" value="Genomic_DNA"/>
</dbReference>
<gene>
    <name evidence="2" type="ORF">KIN20_002810</name>
</gene>
<organism evidence="2 3">
    <name type="scientific">Parelaphostrongylus tenuis</name>
    <name type="common">Meningeal worm</name>
    <dbReference type="NCBI Taxonomy" id="148309"/>
    <lineage>
        <taxon>Eukaryota</taxon>
        <taxon>Metazoa</taxon>
        <taxon>Ecdysozoa</taxon>
        <taxon>Nematoda</taxon>
        <taxon>Chromadorea</taxon>
        <taxon>Rhabditida</taxon>
        <taxon>Rhabditina</taxon>
        <taxon>Rhabditomorpha</taxon>
        <taxon>Strongyloidea</taxon>
        <taxon>Metastrongylidae</taxon>
        <taxon>Parelaphostrongylus</taxon>
    </lineage>
</organism>
<dbReference type="Proteomes" id="UP001196413">
    <property type="component" value="Unassembled WGS sequence"/>
</dbReference>
<evidence type="ECO:0000313" key="2">
    <source>
        <dbReference type="EMBL" id="KAJ1347683.1"/>
    </source>
</evidence>
<reference evidence="2" key="1">
    <citation type="submission" date="2021-06" db="EMBL/GenBank/DDBJ databases">
        <title>Parelaphostrongylus tenuis whole genome reference sequence.</title>
        <authorList>
            <person name="Garwood T.J."/>
            <person name="Larsen P.A."/>
            <person name="Fountain-Jones N.M."/>
            <person name="Garbe J.R."/>
            <person name="Macchietto M.G."/>
            <person name="Kania S.A."/>
            <person name="Gerhold R.W."/>
            <person name="Richards J.E."/>
            <person name="Wolf T.M."/>
        </authorList>
    </citation>
    <scope>NUCLEOTIDE SEQUENCE</scope>
    <source>
        <strain evidence="2">MNPRO001-30</strain>
        <tissue evidence="2">Meninges</tissue>
    </source>
</reference>
<feature type="compositionally biased region" description="Basic and acidic residues" evidence="1">
    <location>
        <begin position="74"/>
        <end position="89"/>
    </location>
</feature>
<evidence type="ECO:0000256" key="1">
    <source>
        <dbReference type="SAM" id="MobiDB-lite"/>
    </source>
</evidence>
<feature type="region of interest" description="Disordered" evidence="1">
    <location>
        <begin position="45"/>
        <end position="89"/>
    </location>
</feature>